<sequence>MHRSHLRSPERRRTLAILAGAVLVAAGQLGLAAGAQADSRPAVDVAEPSVSGTSASVSFTVNRGRQAIADATCTLTDVADVVTPVPCGAPAAGPVRRSTAYATTLTDLAPGRQVFVVSITLTDGGTATGAQAFTVDEPAPVEFAASDASCRALPGGVFVAHESWWQVWSCEFEATTTDAGAAASAELGPLCLADGGIGFGGGLVAPGRYQASCWLT</sequence>
<dbReference type="AlphaFoldDB" id="A0A3N0GWD0"/>
<dbReference type="EMBL" id="RJSF01000009">
    <property type="protein sequence ID" value="RNM16402.1"/>
    <property type="molecule type" value="Genomic_DNA"/>
</dbReference>
<reference evidence="1 2" key="1">
    <citation type="submission" date="2018-11" db="EMBL/GenBank/DDBJ databases">
        <authorList>
            <person name="Li F."/>
        </authorList>
    </citation>
    <scope>NUCLEOTIDE SEQUENCE [LARGE SCALE GENOMIC DNA]</scope>
    <source>
        <strain evidence="1 2">Gsoil 818</strain>
    </source>
</reference>
<keyword evidence="2" id="KW-1185">Reference proteome</keyword>
<dbReference type="RefSeq" id="WP_123221898.1">
    <property type="nucleotide sequence ID" value="NZ_RJSF01000009.1"/>
</dbReference>
<dbReference type="Proteomes" id="UP000279994">
    <property type="component" value="Unassembled WGS sequence"/>
</dbReference>
<evidence type="ECO:0000313" key="2">
    <source>
        <dbReference type="Proteomes" id="UP000279994"/>
    </source>
</evidence>
<accession>A0A3N0GWD0</accession>
<organism evidence="1 2">
    <name type="scientific">Nocardioides pocheonensis</name>
    <dbReference type="NCBI Taxonomy" id="661485"/>
    <lineage>
        <taxon>Bacteria</taxon>
        <taxon>Bacillati</taxon>
        <taxon>Actinomycetota</taxon>
        <taxon>Actinomycetes</taxon>
        <taxon>Propionibacteriales</taxon>
        <taxon>Nocardioidaceae</taxon>
        <taxon>Nocardioides</taxon>
    </lineage>
</organism>
<name>A0A3N0GWD0_9ACTN</name>
<protein>
    <submittedName>
        <fullName evidence="1">Uncharacterized protein</fullName>
    </submittedName>
</protein>
<proteinExistence type="predicted"/>
<comment type="caution">
    <text evidence="1">The sequence shown here is derived from an EMBL/GenBank/DDBJ whole genome shotgun (WGS) entry which is preliminary data.</text>
</comment>
<gene>
    <name evidence="1" type="ORF">EFL26_05525</name>
</gene>
<evidence type="ECO:0000313" key="1">
    <source>
        <dbReference type="EMBL" id="RNM16402.1"/>
    </source>
</evidence>